<comment type="caution">
    <text evidence="2">The sequence shown here is derived from an EMBL/GenBank/DDBJ whole genome shotgun (WGS) entry which is preliminary data.</text>
</comment>
<evidence type="ECO:0000256" key="1">
    <source>
        <dbReference type="SAM" id="MobiDB-lite"/>
    </source>
</evidence>
<proteinExistence type="predicted"/>
<organism evidence="2 3">
    <name type="scientific">Pleurotus ostreatus</name>
    <name type="common">Oyster mushroom</name>
    <name type="synonym">White-rot fungus</name>
    <dbReference type="NCBI Taxonomy" id="5322"/>
    <lineage>
        <taxon>Eukaryota</taxon>
        <taxon>Fungi</taxon>
        <taxon>Dikarya</taxon>
        <taxon>Basidiomycota</taxon>
        <taxon>Agaricomycotina</taxon>
        <taxon>Agaricomycetes</taxon>
        <taxon>Agaricomycetidae</taxon>
        <taxon>Agaricales</taxon>
        <taxon>Pleurotineae</taxon>
        <taxon>Pleurotaceae</taxon>
        <taxon>Pleurotus</taxon>
    </lineage>
</organism>
<evidence type="ECO:0000313" key="3">
    <source>
        <dbReference type="Proteomes" id="UP000623687"/>
    </source>
</evidence>
<sequence>MPPIVAKRRFRFSIARPPTTGPIVLAVCMGEELQGIPEARLVDQLARRNATPRPPTPPVNTTRPHTTNVVPRRNATPGPSNLPRQYMLDSVARRNATPSFSNLPVIPRPQHVVDTLPDFKNRPLE</sequence>
<dbReference type="EMBL" id="JACETU010000007">
    <property type="protein sequence ID" value="KAF7425006.1"/>
    <property type="molecule type" value="Genomic_DNA"/>
</dbReference>
<dbReference type="VEuPathDB" id="FungiDB:PC9H_010317"/>
<dbReference type="Proteomes" id="UP000623687">
    <property type="component" value="Unassembled WGS sequence"/>
</dbReference>
<dbReference type="RefSeq" id="XP_036629200.1">
    <property type="nucleotide sequence ID" value="XM_036779811.1"/>
</dbReference>
<reference evidence="2" key="1">
    <citation type="submission" date="2019-07" db="EMBL/GenBank/DDBJ databases">
        <authorList>
            <person name="Palmer J.M."/>
        </authorList>
    </citation>
    <scope>NUCLEOTIDE SEQUENCE</scope>
    <source>
        <strain evidence="2">PC9</strain>
    </source>
</reference>
<feature type="compositionally biased region" description="Low complexity" evidence="1">
    <location>
        <begin position="59"/>
        <end position="73"/>
    </location>
</feature>
<protein>
    <submittedName>
        <fullName evidence="2">Uncharacterized protein</fullName>
    </submittedName>
</protein>
<dbReference type="GeneID" id="59380135"/>
<feature type="region of interest" description="Disordered" evidence="1">
    <location>
        <begin position="48"/>
        <end position="84"/>
    </location>
</feature>
<keyword evidence="3" id="KW-1185">Reference proteome</keyword>
<dbReference type="AlphaFoldDB" id="A0A8H7DSX7"/>
<gene>
    <name evidence="2" type="ORF">PC9H_010317</name>
</gene>
<name>A0A8H7DSX7_PLEOS</name>
<accession>A0A8H7DSX7</accession>
<evidence type="ECO:0000313" key="2">
    <source>
        <dbReference type="EMBL" id="KAF7425006.1"/>
    </source>
</evidence>